<dbReference type="AlphaFoldDB" id="A0A6V8PMZ3"/>
<reference evidence="2 3" key="1">
    <citation type="journal article" date="2020" name="Front. Microbiol.">
        <title>Single-cell genomics of novel Actinobacteria with the Wood-Ljungdahl pathway discovered in a serpentinizing system.</title>
        <authorList>
            <person name="Merino N."/>
            <person name="Kawai M."/>
            <person name="Boyd E.S."/>
            <person name="Colman D.R."/>
            <person name="McGlynn S.E."/>
            <person name="Nealson K.H."/>
            <person name="Kurokawa K."/>
            <person name="Hongoh Y."/>
        </authorList>
    </citation>
    <scope>NUCLEOTIDE SEQUENCE [LARGE SCALE GENOMIC DNA]</scope>
    <source>
        <strain evidence="2 3">S42</strain>
    </source>
</reference>
<accession>A0A6V8PMZ3</accession>
<evidence type="ECO:0000256" key="1">
    <source>
        <dbReference type="SAM" id="Phobius"/>
    </source>
</evidence>
<gene>
    <name evidence="2" type="ORF">HKBW3S42_01964</name>
</gene>
<sequence>MFSAGRLTGAEFPIAVNRADRFCRSVSKTAGNFYALDLFGAFIGAIITAVLFIPAMGIERTIILSMAIKASSVIITFVGSSRK</sequence>
<keyword evidence="1" id="KW-0472">Membrane</keyword>
<protein>
    <submittedName>
        <fullName evidence="2">Uncharacterized protein</fullName>
    </submittedName>
</protein>
<keyword evidence="1" id="KW-1133">Transmembrane helix</keyword>
<comment type="caution">
    <text evidence="2">The sequence shown here is derived from an EMBL/GenBank/DDBJ whole genome shotgun (WGS) entry which is preliminary data.</text>
</comment>
<name>A0A6V8PMZ3_9ACTN</name>
<evidence type="ECO:0000313" key="3">
    <source>
        <dbReference type="Proteomes" id="UP000568877"/>
    </source>
</evidence>
<organism evidence="2 3">
    <name type="scientific">Candidatus Hakubella thermalkaliphila</name>
    <dbReference type="NCBI Taxonomy" id="2754717"/>
    <lineage>
        <taxon>Bacteria</taxon>
        <taxon>Bacillati</taxon>
        <taxon>Actinomycetota</taxon>
        <taxon>Actinomycetota incertae sedis</taxon>
        <taxon>Candidatus Hakubellales</taxon>
        <taxon>Candidatus Hakubellaceae</taxon>
        <taxon>Candidatus Hakubella</taxon>
    </lineage>
</organism>
<feature type="transmembrane region" description="Helical" evidence="1">
    <location>
        <begin position="62"/>
        <end position="80"/>
    </location>
</feature>
<dbReference type="EMBL" id="BLSA01000608">
    <property type="protein sequence ID" value="GFP33627.1"/>
    <property type="molecule type" value="Genomic_DNA"/>
</dbReference>
<proteinExistence type="predicted"/>
<evidence type="ECO:0000313" key="2">
    <source>
        <dbReference type="EMBL" id="GFP33627.1"/>
    </source>
</evidence>
<feature type="transmembrane region" description="Helical" evidence="1">
    <location>
        <begin position="34"/>
        <end position="56"/>
    </location>
</feature>
<dbReference type="Proteomes" id="UP000568877">
    <property type="component" value="Unassembled WGS sequence"/>
</dbReference>
<keyword evidence="1" id="KW-0812">Transmembrane</keyword>